<evidence type="ECO:0000313" key="3">
    <source>
        <dbReference type="EMBL" id="BCS26533.1"/>
    </source>
</evidence>
<dbReference type="GeneID" id="64976538"/>
<evidence type="ECO:0000259" key="2">
    <source>
        <dbReference type="Pfam" id="PF12898"/>
    </source>
</evidence>
<dbReference type="Pfam" id="PF12898">
    <property type="entry name" value="Stc1"/>
    <property type="match status" value="1"/>
</dbReference>
<feature type="compositionally biased region" description="Polar residues" evidence="1">
    <location>
        <begin position="150"/>
        <end position="170"/>
    </location>
</feature>
<keyword evidence="4" id="KW-1185">Reference proteome</keyword>
<dbReference type="AlphaFoldDB" id="A0A7R7XTE1"/>
<feature type="compositionally biased region" description="Acidic residues" evidence="1">
    <location>
        <begin position="264"/>
        <end position="276"/>
    </location>
</feature>
<evidence type="ECO:0000313" key="4">
    <source>
        <dbReference type="Proteomes" id="UP000654913"/>
    </source>
</evidence>
<dbReference type="OrthoDB" id="3514033at2759"/>
<feature type="region of interest" description="Disordered" evidence="1">
    <location>
        <begin position="150"/>
        <end position="180"/>
    </location>
</feature>
<dbReference type="KEGG" id="apuu:APUU_51244S"/>
<feature type="compositionally biased region" description="Basic and acidic residues" evidence="1">
    <location>
        <begin position="253"/>
        <end position="263"/>
    </location>
</feature>
<reference evidence="3" key="1">
    <citation type="submission" date="2021-01" db="EMBL/GenBank/DDBJ databases">
        <authorList>
            <consortium name="Aspergillus puulaauensis MK2 genome sequencing consortium"/>
            <person name="Kazuki M."/>
            <person name="Futagami T."/>
        </authorList>
    </citation>
    <scope>NUCLEOTIDE SEQUENCE</scope>
    <source>
        <strain evidence="3">MK2</strain>
    </source>
</reference>
<reference evidence="3" key="2">
    <citation type="submission" date="2021-02" db="EMBL/GenBank/DDBJ databases">
        <title>Aspergillus puulaauensis MK2 genome sequence.</title>
        <authorList>
            <person name="Futagami T."/>
            <person name="Mori K."/>
            <person name="Kadooka C."/>
            <person name="Tanaka T."/>
        </authorList>
    </citation>
    <scope>NUCLEOTIDE SEQUENCE</scope>
    <source>
        <strain evidence="3">MK2</strain>
    </source>
</reference>
<sequence>MASRRGSSISGSPSAFSGGYSEAIKRQLEGVTLPEKIKCKICKKYRNAHAYSKRQLDIFRNARVVQGQRANNAGYAACRNCTGGQVMELRCCICDQIKGLDDFAINQRKEHELARCIDCVQGHKESDPVVEDKRLLIDTEGTVTMSHIDSSLTGSTRRLTDTPGNGSSFAGATENIPSGGGVWIEPERHDTHSRSSYGQANNLTAMDVNSVHSGWASFGVQRSNAAASVRADARKFAKVPAWRSEATENPPSRTREVNNHVDFDDNDEDEDITGYL</sequence>
<gene>
    <name evidence="3" type="ORF">APUU_51244S</name>
</gene>
<feature type="domain" description="Stc1" evidence="2">
    <location>
        <begin position="38"/>
        <end position="121"/>
    </location>
</feature>
<protein>
    <recommendedName>
        <fullName evidence="2">Stc1 domain-containing protein</fullName>
    </recommendedName>
</protein>
<name>A0A7R7XTE1_9EURO</name>
<proteinExistence type="predicted"/>
<dbReference type="InterPro" id="IPR024630">
    <property type="entry name" value="Stc1"/>
</dbReference>
<dbReference type="RefSeq" id="XP_041558727.1">
    <property type="nucleotide sequence ID" value="XM_041706331.1"/>
</dbReference>
<evidence type="ECO:0000256" key="1">
    <source>
        <dbReference type="SAM" id="MobiDB-lite"/>
    </source>
</evidence>
<organism evidence="3 4">
    <name type="scientific">Aspergillus puulaauensis</name>
    <dbReference type="NCBI Taxonomy" id="1220207"/>
    <lineage>
        <taxon>Eukaryota</taxon>
        <taxon>Fungi</taxon>
        <taxon>Dikarya</taxon>
        <taxon>Ascomycota</taxon>
        <taxon>Pezizomycotina</taxon>
        <taxon>Eurotiomycetes</taxon>
        <taxon>Eurotiomycetidae</taxon>
        <taxon>Eurotiales</taxon>
        <taxon>Aspergillaceae</taxon>
        <taxon>Aspergillus</taxon>
    </lineage>
</organism>
<feature type="region of interest" description="Disordered" evidence="1">
    <location>
        <begin position="239"/>
        <end position="276"/>
    </location>
</feature>
<dbReference type="Proteomes" id="UP000654913">
    <property type="component" value="Chromosome 5"/>
</dbReference>
<accession>A0A7R7XTE1</accession>
<dbReference type="EMBL" id="AP024447">
    <property type="protein sequence ID" value="BCS26533.1"/>
    <property type="molecule type" value="Genomic_DNA"/>
</dbReference>